<dbReference type="Proteomes" id="UP000824881">
    <property type="component" value="Unassembled WGS sequence"/>
</dbReference>
<keyword evidence="2" id="KW-1185">Reference proteome</keyword>
<reference evidence="1 2" key="1">
    <citation type="journal article" date="2021" name="Appl. Environ. Microbiol.">
        <title>Genetic linkage and physical mapping for an oyster mushroom Pleurotus cornucopiae and QTL analysis for the trait cap color.</title>
        <authorList>
            <person name="Zhang Y."/>
            <person name="Gao W."/>
            <person name="Sonnenberg A."/>
            <person name="Chen Q."/>
            <person name="Zhang J."/>
            <person name="Huang C."/>
        </authorList>
    </citation>
    <scope>NUCLEOTIDE SEQUENCE [LARGE SCALE GENOMIC DNA]</scope>
    <source>
        <strain evidence="1">CCMSSC00406</strain>
    </source>
</reference>
<proteinExistence type="predicted"/>
<name>A0ACB7JBB7_PLECO</name>
<protein>
    <submittedName>
        <fullName evidence="1">Uncharacterized protein</fullName>
    </submittedName>
</protein>
<comment type="caution">
    <text evidence="1">The sequence shown here is derived from an EMBL/GenBank/DDBJ whole genome shotgun (WGS) entry which is preliminary data.</text>
</comment>
<evidence type="ECO:0000313" key="2">
    <source>
        <dbReference type="Proteomes" id="UP000824881"/>
    </source>
</evidence>
<dbReference type="EMBL" id="WQMT02000002">
    <property type="protein sequence ID" value="KAG9227055.1"/>
    <property type="molecule type" value="Genomic_DNA"/>
</dbReference>
<sequence length="885" mass="97792">MSTPELDHTLSLLSSHRTVLGYILMSRGHPYGIVRQSGVIFDGEHGRKYAAAIGKIMENVQSSLEELSDEPNDGDEVKFLRIRTKRHEVMISPASKSTPTPPPAIASSPMLNGAQQRATGNGAITGGARRDANGEGEGAVMLAFCLKLFLVITSARTTIIEPHIPDLVENSFEMENAIPARLDRQRSESSGLLPLSTTMSEKILKPERLIPTSTHELCIETFLVFPPELTRSESICKILEDPLLSTIFMQTRLDYTKRCILIEEHILTFEPAKTATPAHDQAARSGPSLFGPPSKASPKEQGAAFFRGICYYLDCLPAARLCQRLKQYYGNLNVNILVSVRDGTREDVLGFDDDVLDPRHPRDSYLGYSPPMTFRQPRGTYALSSRYLQDPMKLYKQIHRLLFSMVHELNPKPPAHLSIGFWMWPLPRPRPRCITNSFNESDSESSPTPGGDRGQRSSRRRLPFLRRSGSLRSLREFKSPPSPPPSAPSTDNEGRSSPTRKEKDGAIGRYGLEVLRRSNKGTRYLRQALEVRSLWAGASTTDVTTDLQHSEPSGRGGTDESDGGESDGSDEPLLASPTEQDKPLRRSMIFDIRRSSSDSAVSMILQFHQEFTKRHSDNSFTSTAMASSVYTRPSYEYNHTRSPSIAEVLNEDIYDLEAPRQPDINHGYTPSILGYPHSSSTSGVEETARRPPSPYRLSSSSSTTTATYVTAKSRISGSIVVPDHASINYSLPFSALSGKDTTTSRDVHSDTTILKPLTTPTPANITPTNITPTSTSHHAGILTDQDRQNYLYHPDSNHLNPAIYNINFIFQGDTFSAPIYGGVVGGRSNNNLHSAAIQASTLETRMGSRSEAVRGQIEAILDQIRNHEPSVHRQHPTASQPQSQT</sequence>
<gene>
    <name evidence="1" type="ORF">CCMSSC00406_0008255</name>
</gene>
<evidence type="ECO:0000313" key="1">
    <source>
        <dbReference type="EMBL" id="KAG9227055.1"/>
    </source>
</evidence>
<organism evidence="1 2">
    <name type="scientific">Pleurotus cornucopiae</name>
    <name type="common">Cornucopia mushroom</name>
    <dbReference type="NCBI Taxonomy" id="5321"/>
    <lineage>
        <taxon>Eukaryota</taxon>
        <taxon>Fungi</taxon>
        <taxon>Dikarya</taxon>
        <taxon>Basidiomycota</taxon>
        <taxon>Agaricomycotina</taxon>
        <taxon>Agaricomycetes</taxon>
        <taxon>Agaricomycetidae</taxon>
        <taxon>Agaricales</taxon>
        <taxon>Pleurotineae</taxon>
        <taxon>Pleurotaceae</taxon>
        <taxon>Pleurotus</taxon>
    </lineage>
</organism>
<accession>A0ACB7JBB7</accession>